<dbReference type="GO" id="GO:0003676">
    <property type="term" value="F:nucleic acid binding"/>
    <property type="evidence" value="ECO:0007669"/>
    <property type="project" value="InterPro"/>
</dbReference>
<dbReference type="AlphaFoldDB" id="A0A1Q3G2J2"/>
<dbReference type="SUPFAM" id="SSF57756">
    <property type="entry name" value="Retrovirus zinc finger-like domains"/>
    <property type="match status" value="1"/>
</dbReference>
<evidence type="ECO:0000256" key="4">
    <source>
        <dbReference type="ARBA" id="ARBA00022679"/>
    </source>
</evidence>
<dbReference type="GO" id="GO:0008988">
    <property type="term" value="F:rRNA (adenine-N6-)-methyltransferase activity"/>
    <property type="evidence" value="ECO:0007669"/>
    <property type="project" value="InterPro"/>
</dbReference>
<dbReference type="Gene3D" id="4.10.60.10">
    <property type="entry name" value="Zinc finger, CCHC-type"/>
    <property type="match status" value="1"/>
</dbReference>
<sequence>MAPIKVVLGDFSKNPTCQHGPTVLLQRTNGNGELQDQFYACTASRNGKCSLENQTCLKSKNVISNRRAIKSNPVDTKEPTRHLAPLSFDGEEAQYFFANSALSCFESIFTQLKITKVLCIGAPRLHEHLLQKTAIDSLLLDIDDRFHDFYDNRHFIHYNMFNHFFFRGKEDEACFERFLKNDGSSSRTCIFTDPPFGCRTELLANTIRTINQVYNRINSFVQQILPTFWIFPYFMETYIRQEMPSMDMSDYQVNYTNHEKYREASKAQKNGSPVRIFTNVPLSMFRLPTETGYKFCQKCIKSVPKCIQHCSICKTCTSKNGAPFRHCSKCNICVKPTYVHCAKCGRCGQMEGHNCQVYRKMVSCRICLGRGHVEKSCSFWKRYGKPRMFQVGCAVCGNKAHTLRDCAERQLLIKEVYFLGKYHNEINKEL</sequence>
<dbReference type="PANTHER" id="PTHR13493:SF3">
    <property type="entry name" value="RRNA N6-ADENOSINE-METHYLTRANSFERASE ZCCHC4"/>
    <property type="match status" value="1"/>
</dbReference>
<comment type="subcellular location">
    <subcellularLocation>
        <location evidence="1">Cytoplasm</location>
    </subcellularLocation>
</comment>
<evidence type="ECO:0008006" key="6">
    <source>
        <dbReference type="Google" id="ProtNLM"/>
    </source>
</evidence>
<accession>A0A1Q3G2J2</accession>
<evidence type="ECO:0000256" key="2">
    <source>
        <dbReference type="ARBA" id="ARBA00022490"/>
    </source>
</evidence>
<dbReference type="PANTHER" id="PTHR13493">
    <property type="entry name" value="ZINC FINGER CCHC DOMAIN-CONTAINING"/>
    <property type="match status" value="1"/>
</dbReference>
<reference evidence="5" key="1">
    <citation type="submission" date="2017-01" db="EMBL/GenBank/DDBJ databases">
        <title>A deep insight into the sialotranscriptome of adult male and female Cluex tarsalis mosquitoes.</title>
        <authorList>
            <person name="Ribeiro J.M."/>
            <person name="Moreira F."/>
            <person name="Bernard K.A."/>
            <person name="Calvo E."/>
        </authorList>
    </citation>
    <scope>NUCLEOTIDE SEQUENCE</scope>
    <source>
        <strain evidence="5">Kern County</strain>
        <tissue evidence="5">Salivary glands</tissue>
    </source>
</reference>
<dbReference type="GO" id="GO:0005730">
    <property type="term" value="C:nucleolus"/>
    <property type="evidence" value="ECO:0007669"/>
    <property type="project" value="TreeGrafter"/>
</dbReference>
<evidence type="ECO:0000313" key="5">
    <source>
        <dbReference type="EMBL" id="JAV34020.1"/>
    </source>
</evidence>
<keyword evidence="3" id="KW-0489">Methyltransferase</keyword>
<protein>
    <recommendedName>
        <fullName evidence="6">CTCHY-type domain-containing protein</fullName>
    </recommendedName>
</protein>
<dbReference type="PROSITE" id="PS50216">
    <property type="entry name" value="DHHC"/>
    <property type="match status" value="1"/>
</dbReference>
<evidence type="ECO:0000256" key="1">
    <source>
        <dbReference type="ARBA" id="ARBA00004496"/>
    </source>
</evidence>
<dbReference type="InterPro" id="IPR041370">
    <property type="entry name" value="Mlase_EEF1AKMT1/ZCCHC4"/>
</dbReference>
<organism evidence="5">
    <name type="scientific">Culex tarsalis</name>
    <name type="common">Encephalitis mosquito</name>
    <dbReference type="NCBI Taxonomy" id="7177"/>
    <lineage>
        <taxon>Eukaryota</taxon>
        <taxon>Metazoa</taxon>
        <taxon>Ecdysozoa</taxon>
        <taxon>Arthropoda</taxon>
        <taxon>Hexapoda</taxon>
        <taxon>Insecta</taxon>
        <taxon>Pterygota</taxon>
        <taxon>Neoptera</taxon>
        <taxon>Endopterygota</taxon>
        <taxon>Diptera</taxon>
        <taxon>Nematocera</taxon>
        <taxon>Culicoidea</taxon>
        <taxon>Culicidae</taxon>
        <taxon>Culicinae</taxon>
        <taxon>Culicini</taxon>
        <taxon>Culex</taxon>
        <taxon>Culex</taxon>
    </lineage>
</organism>
<dbReference type="GO" id="GO:0005737">
    <property type="term" value="C:cytoplasm"/>
    <property type="evidence" value="ECO:0007669"/>
    <property type="project" value="UniProtKB-SubCell"/>
</dbReference>
<dbReference type="InterPro" id="IPR039846">
    <property type="entry name" value="ZCCHC4"/>
</dbReference>
<keyword evidence="2" id="KW-0963">Cytoplasm</keyword>
<dbReference type="Pfam" id="PF10237">
    <property type="entry name" value="N6-adenineMlase"/>
    <property type="match status" value="1"/>
</dbReference>
<evidence type="ECO:0000256" key="3">
    <source>
        <dbReference type="ARBA" id="ARBA00022603"/>
    </source>
</evidence>
<dbReference type="EMBL" id="GFDL01001025">
    <property type="protein sequence ID" value="JAV34020.1"/>
    <property type="molecule type" value="Transcribed_RNA"/>
</dbReference>
<name>A0A1Q3G2J2_CULTA</name>
<dbReference type="InterPro" id="IPR036875">
    <property type="entry name" value="Znf_CCHC_sf"/>
</dbReference>
<dbReference type="GO" id="GO:0008270">
    <property type="term" value="F:zinc ion binding"/>
    <property type="evidence" value="ECO:0007669"/>
    <property type="project" value="InterPro"/>
</dbReference>
<keyword evidence="4" id="KW-0808">Transferase</keyword>
<proteinExistence type="predicted"/>